<dbReference type="PROSITE" id="PS50041">
    <property type="entry name" value="C_TYPE_LECTIN_2"/>
    <property type="match status" value="1"/>
</dbReference>
<dbReference type="EMBL" id="KR995141">
    <property type="protein sequence ID" value="ALP32463.1"/>
    <property type="molecule type" value="Genomic_DNA"/>
</dbReference>
<evidence type="ECO:0000313" key="4">
    <source>
        <dbReference type="EMBL" id="ALP32463.1"/>
    </source>
</evidence>
<accession>A0A0S2RSM5</accession>
<reference evidence="4" key="1">
    <citation type="submission" date="2015-05" db="EMBL/GenBank/DDBJ databases">
        <title>An efficient and cost-effective strategy for assembling high-diversity genomic regions.</title>
        <authorList>
            <person name="Chang L."/>
            <person name="He S."/>
            <person name="Mao D."/>
        </authorList>
    </citation>
    <scope>NUCLEOTIDE SEQUENCE</scope>
</reference>
<evidence type="ECO:0000256" key="1">
    <source>
        <dbReference type="ARBA" id="ARBA00004167"/>
    </source>
</evidence>
<dbReference type="Gene3D" id="3.10.100.10">
    <property type="entry name" value="Mannose-Binding Protein A, subunit A"/>
    <property type="match status" value="1"/>
</dbReference>
<organism evidence="4">
    <name type="scientific">Nipponia nippon</name>
    <name type="common">Crested ibis</name>
    <name type="synonym">Ibis nippon</name>
    <dbReference type="NCBI Taxonomy" id="128390"/>
    <lineage>
        <taxon>Eukaryota</taxon>
        <taxon>Metazoa</taxon>
        <taxon>Chordata</taxon>
        <taxon>Craniata</taxon>
        <taxon>Vertebrata</taxon>
        <taxon>Euteleostomi</taxon>
        <taxon>Archelosauria</taxon>
        <taxon>Archosauria</taxon>
        <taxon>Dinosauria</taxon>
        <taxon>Saurischia</taxon>
        <taxon>Theropoda</taxon>
        <taxon>Coelurosauria</taxon>
        <taxon>Aves</taxon>
        <taxon>Neognathae</taxon>
        <taxon>Neoaves</taxon>
        <taxon>Aequornithes</taxon>
        <taxon>Pelecaniformes</taxon>
        <taxon>Threskiornithidae</taxon>
        <taxon>Nipponia</taxon>
    </lineage>
</organism>
<sequence length="246" mass="27389">MADEIVYADLRHPGNGFSPAEKHHGPALCPQWHGVLLKVSVLGHLVLLVVVVVLSVQVFQGSLQPATTSAPQQGSEIQGRNHRERCLISSLIQYFCKPCRESPTACAGCRLCPQDWQLHGEKCYRLSKEKGNWSQGKKGCENQESQLVVLCDKKEKEYIKNITGGGTQPVWIGLSFRKKWTWVDNTPLNTKMFDPLQEVAEGCITLKDKVVEVDTCDTEHEWVCQKEPFQLSPSLAGDGEKCDASV</sequence>
<dbReference type="PANTHER" id="PTHR46746">
    <property type="entry name" value="KILLER CELL LECTIN-LIKE RECEPTOR SUBFAMILY F MEMBER 2"/>
    <property type="match status" value="1"/>
</dbReference>
<name>A0A0S2RSM5_NIPNI</name>
<feature type="domain" description="C-type lectin" evidence="3">
    <location>
        <begin position="119"/>
        <end position="225"/>
    </location>
</feature>
<dbReference type="CDD" id="cd03593">
    <property type="entry name" value="CLECT_NK_receptors_like"/>
    <property type="match status" value="1"/>
</dbReference>
<evidence type="ECO:0000256" key="2">
    <source>
        <dbReference type="ARBA" id="ARBA00022734"/>
    </source>
</evidence>
<dbReference type="InterPro" id="IPR001304">
    <property type="entry name" value="C-type_lectin-like"/>
</dbReference>
<dbReference type="InterPro" id="IPR033992">
    <property type="entry name" value="NKR-like_CTLD"/>
</dbReference>
<proteinExistence type="predicted"/>
<dbReference type="AlphaFoldDB" id="A0A0S2RSM5"/>
<dbReference type="InterPro" id="IPR016187">
    <property type="entry name" value="CTDL_fold"/>
</dbReference>
<dbReference type="SMART" id="SM00034">
    <property type="entry name" value="CLECT"/>
    <property type="match status" value="1"/>
</dbReference>
<dbReference type="GO" id="GO:0005886">
    <property type="term" value="C:plasma membrane"/>
    <property type="evidence" value="ECO:0007669"/>
    <property type="project" value="TreeGrafter"/>
</dbReference>
<protein>
    <submittedName>
        <fullName evidence="4">Blec2</fullName>
    </submittedName>
</protein>
<comment type="subcellular location">
    <subcellularLocation>
        <location evidence="1">Membrane</location>
        <topology evidence="1">Single-pass membrane protein</topology>
    </subcellularLocation>
</comment>
<dbReference type="InterPro" id="IPR051379">
    <property type="entry name" value="C-type_Lectin_Receptor_IMM"/>
</dbReference>
<evidence type="ECO:0000259" key="3">
    <source>
        <dbReference type="PROSITE" id="PS50041"/>
    </source>
</evidence>
<keyword evidence="2" id="KW-0430">Lectin</keyword>
<dbReference type="SUPFAM" id="SSF56436">
    <property type="entry name" value="C-type lectin-like"/>
    <property type="match status" value="1"/>
</dbReference>
<dbReference type="InterPro" id="IPR016186">
    <property type="entry name" value="C-type_lectin-like/link_sf"/>
</dbReference>
<dbReference type="Pfam" id="PF00059">
    <property type="entry name" value="Lectin_C"/>
    <property type="match status" value="1"/>
</dbReference>
<dbReference type="GO" id="GO:0030246">
    <property type="term" value="F:carbohydrate binding"/>
    <property type="evidence" value="ECO:0007669"/>
    <property type="project" value="UniProtKB-KW"/>
</dbReference>
<dbReference type="PANTHER" id="PTHR46746:SF3">
    <property type="entry name" value="C-TYPE LECTIN DOMAIN-CONTAINING PROTEIN-RELATED"/>
    <property type="match status" value="1"/>
</dbReference>